<dbReference type="GO" id="GO:0031624">
    <property type="term" value="F:ubiquitin conjugating enzyme binding"/>
    <property type="evidence" value="ECO:0000318"/>
    <property type="project" value="GO_Central"/>
</dbReference>
<keyword evidence="10 13" id="KW-0863">Zinc-finger</keyword>
<evidence type="ECO:0000256" key="8">
    <source>
        <dbReference type="ARBA" id="ARBA00022723"/>
    </source>
</evidence>
<keyword evidence="8" id="KW-0479">Metal-binding</keyword>
<evidence type="ECO:0000256" key="3">
    <source>
        <dbReference type="ARBA" id="ARBA00003976"/>
    </source>
</evidence>
<feature type="domain" description="RING-type" evidence="16">
    <location>
        <begin position="158"/>
        <end position="369"/>
    </location>
</feature>
<evidence type="ECO:0000256" key="13">
    <source>
        <dbReference type="PROSITE-ProRule" id="PRU00175"/>
    </source>
</evidence>
<evidence type="ECO:0000256" key="1">
    <source>
        <dbReference type="ARBA" id="ARBA00001798"/>
    </source>
</evidence>
<dbReference type="AlphaFoldDB" id="A0A061GM15"/>
<evidence type="ECO:0000259" key="15">
    <source>
        <dbReference type="PROSITE" id="PS50089"/>
    </source>
</evidence>
<keyword evidence="18" id="KW-1185">Reference proteome</keyword>
<reference evidence="17 18" key="1">
    <citation type="journal article" date="2013" name="Genome Biol.">
        <title>The genome sequence of the most widely cultivated cacao type and its use to identify candidate genes regulating pod color.</title>
        <authorList>
            <person name="Motamayor J.C."/>
            <person name="Mockaitis K."/>
            <person name="Schmutz J."/>
            <person name="Haiminen N."/>
            <person name="Iii D.L."/>
            <person name="Cornejo O."/>
            <person name="Findley S.D."/>
            <person name="Zheng P."/>
            <person name="Utro F."/>
            <person name="Royaert S."/>
            <person name="Saski C."/>
            <person name="Jenkins J."/>
            <person name="Podicheti R."/>
            <person name="Zhao M."/>
            <person name="Scheffler B.E."/>
            <person name="Stack J.C."/>
            <person name="Feltus F.A."/>
            <person name="Mustiga G.M."/>
            <person name="Amores F."/>
            <person name="Phillips W."/>
            <person name="Marelli J.P."/>
            <person name="May G.D."/>
            <person name="Shapiro H."/>
            <person name="Ma J."/>
            <person name="Bustamante C.D."/>
            <person name="Schnell R.J."/>
            <person name="Main D."/>
            <person name="Gilbert D."/>
            <person name="Parida L."/>
            <person name="Kuhn D.N."/>
        </authorList>
    </citation>
    <scope>NUCLEOTIDE SEQUENCE [LARGE SCALE GENOMIC DNA]</scope>
    <source>
        <strain evidence="18">cv. Matina 1-6</strain>
    </source>
</reference>
<evidence type="ECO:0000256" key="14">
    <source>
        <dbReference type="SAM" id="MobiDB-lite"/>
    </source>
</evidence>
<proteinExistence type="inferred from homology"/>
<sequence length="374" mass="42685">MEIPPPSPKRNPEKRQVRIQQACTFPMITINAIDEEVSKKKRKMERTDFPQQVEIVDLESDLFSITAIPDKGTTKKNAISVEQYCEQRDIQLAIKASMTTSDDNYIDLDIYDDDLFVLNFEPLKTPPRKKRGKRKKPFSDCSITEPGESSNSKAVEGPPFICEICVEPRQANESFNIKGCSHAYCKDCMIKYVASKVQNKITAITCPVANCEGLLEPEYCRNILPREVFDRWGDALCEAVISGSERFYCPFKDCSMLLIDDGGQAVRESICPNCRRLFCAQCKVPWHAGVECGEFQRLHTDERQREDILLMKLAKDKKWARCPRCGFVVERTEGCRYMRCRICSLAPLEPTMDDCSTSFIDLLTCTRIKNFIAS</sequence>
<dbReference type="Pfam" id="PF01485">
    <property type="entry name" value="IBR"/>
    <property type="match status" value="1"/>
</dbReference>
<evidence type="ECO:0000256" key="11">
    <source>
        <dbReference type="ARBA" id="ARBA00022786"/>
    </source>
</evidence>
<evidence type="ECO:0000256" key="10">
    <source>
        <dbReference type="ARBA" id="ARBA00022771"/>
    </source>
</evidence>
<dbReference type="InterPro" id="IPR017907">
    <property type="entry name" value="Znf_RING_CS"/>
</dbReference>
<dbReference type="OMA" id="NCRRMFC"/>
<evidence type="ECO:0000313" key="17">
    <source>
        <dbReference type="EMBL" id="EOY30147.1"/>
    </source>
</evidence>
<dbReference type="FunCoup" id="A0A061GM15">
    <property type="interactions" value="281"/>
</dbReference>
<dbReference type="EMBL" id="CM001887">
    <property type="protein sequence ID" value="EOY30147.1"/>
    <property type="molecule type" value="Genomic_DNA"/>
</dbReference>
<evidence type="ECO:0000259" key="16">
    <source>
        <dbReference type="PROSITE" id="PS51873"/>
    </source>
</evidence>
<dbReference type="GO" id="GO:0000151">
    <property type="term" value="C:ubiquitin ligase complex"/>
    <property type="evidence" value="ECO:0000318"/>
    <property type="project" value="GO_Central"/>
</dbReference>
<dbReference type="GO" id="GO:0061630">
    <property type="term" value="F:ubiquitin protein ligase activity"/>
    <property type="evidence" value="ECO:0000318"/>
    <property type="project" value="GO_Central"/>
</dbReference>
<dbReference type="EC" id="2.3.2.31" evidence="6"/>
<dbReference type="PROSITE" id="PS00518">
    <property type="entry name" value="ZF_RING_1"/>
    <property type="match status" value="1"/>
</dbReference>
<dbReference type="InterPro" id="IPR001841">
    <property type="entry name" value="Znf_RING"/>
</dbReference>
<dbReference type="InterPro" id="IPR002867">
    <property type="entry name" value="IBR_dom"/>
</dbReference>
<comment type="similarity">
    <text evidence="5">Belongs to the RBR family. Ariadne subfamily.</text>
</comment>
<dbReference type="UniPathway" id="UPA00143"/>
<gene>
    <name evidence="17" type="ORF">TCM_037456</name>
</gene>
<comment type="pathway">
    <text evidence="4">Protein modification; protein ubiquitination.</text>
</comment>
<evidence type="ECO:0000313" key="18">
    <source>
        <dbReference type="Proteomes" id="UP000026915"/>
    </source>
</evidence>
<dbReference type="InterPro" id="IPR044066">
    <property type="entry name" value="TRIAD_supradom"/>
</dbReference>
<dbReference type="GO" id="GO:0016567">
    <property type="term" value="P:protein ubiquitination"/>
    <property type="evidence" value="ECO:0007669"/>
    <property type="project" value="UniProtKB-UniPathway"/>
</dbReference>
<keyword evidence="12" id="KW-0862">Zinc</keyword>
<evidence type="ECO:0000256" key="4">
    <source>
        <dbReference type="ARBA" id="ARBA00004906"/>
    </source>
</evidence>
<dbReference type="PROSITE" id="PS51873">
    <property type="entry name" value="TRIAD"/>
    <property type="match status" value="1"/>
</dbReference>
<dbReference type="InterPro" id="IPR031127">
    <property type="entry name" value="E3_UB_ligase_RBR"/>
</dbReference>
<comment type="function">
    <text evidence="3">Might act as an E3 ubiquitin-protein ligase, or as part of E3 complex, which accepts ubiquitin from specific E2 ubiquitin-conjugating enzymes and then transfers it to substrates.</text>
</comment>
<protein>
    <recommendedName>
        <fullName evidence="6">RBR-type E3 ubiquitin transferase</fullName>
        <ecNumber evidence="6">2.3.2.31</ecNumber>
    </recommendedName>
</protein>
<dbReference type="SMART" id="SM00647">
    <property type="entry name" value="IBR"/>
    <property type="match status" value="1"/>
</dbReference>
<dbReference type="PANTHER" id="PTHR11685">
    <property type="entry name" value="RBR FAMILY RING FINGER AND IBR DOMAIN-CONTAINING"/>
    <property type="match status" value="1"/>
</dbReference>
<dbReference type="GO" id="GO:0006511">
    <property type="term" value="P:ubiquitin-dependent protein catabolic process"/>
    <property type="evidence" value="ECO:0000318"/>
    <property type="project" value="GO_Central"/>
</dbReference>
<evidence type="ECO:0000256" key="9">
    <source>
        <dbReference type="ARBA" id="ARBA00022737"/>
    </source>
</evidence>
<accession>A0A061GM15</accession>
<dbReference type="STRING" id="3641.A0A061GM15"/>
<comment type="catalytic activity">
    <reaction evidence="1">
        <text>[E2 ubiquitin-conjugating enzyme]-S-ubiquitinyl-L-cysteine + [acceptor protein]-L-lysine = [E2 ubiquitin-conjugating enzyme]-L-cysteine + [acceptor protein]-N(6)-ubiquitinyl-L-lysine.</text>
        <dbReference type="EC" id="2.3.2.31"/>
    </reaction>
</comment>
<keyword evidence="11" id="KW-0833">Ubl conjugation pathway</keyword>
<dbReference type="Proteomes" id="UP000026915">
    <property type="component" value="Chromosome 9"/>
</dbReference>
<feature type="region of interest" description="Disordered" evidence="14">
    <location>
        <begin position="127"/>
        <end position="152"/>
    </location>
</feature>
<dbReference type="InParanoid" id="A0A061GM15"/>
<dbReference type="CDD" id="cd22582">
    <property type="entry name" value="BRcat_RBR_unk"/>
    <property type="match status" value="1"/>
</dbReference>
<name>A0A061GM15_THECC</name>
<evidence type="ECO:0000256" key="5">
    <source>
        <dbReference type="ARBA" id="ARBA00005884"/>
    </source>
</evidence>
<evidence type="ECO:0000256" key="2">
    <source>
        <dbReference type="ARBA" id="ARBA00001947"/>
    </source>
</evidence>
<dbReference type="PROSITE" id="PS50089">
    <property type="entry name" value="ZF_RING_2"/>
    <property type="match status" value="1"/>
</dbReference>
<feature type="domain" description="RING-type" evidence="15">
    <location>
        <begin position="162"/>
        <end position="210"/>
    </location>
</feature>
<dbReference type="eggNOG" id="KOG1812">
    <property type="taxonomic scope" value="Eukaryota"/>
</dbReference>
<evidence type="ECO:0000256" key="7">
    <source>
        <dbReference type="ARBA" id="ARBA00022679"/>
    </source>
</evidence>
<dbReference type="GO" id="GO:0008270">
    <property type="term" value="F:zinc ion binding"/>
    <property type="evidence" value="ECO:0007669"/>
    <property type="project" value="UniProtKB-KW"/>
</dbReference>
<dbReference type="InterPro" id="IPR013083">
    <property type="entry name" value="Znf_RING/FYVE/PHD"/>
</dbReference>
<dbReference type="Gene3D" id="3.30.40.10">
    <property type="entry name" value="Zinc/RING finger domain, C3HC4 (zinc finger)"/>
    <property type="match status" value="1"/>
</dbReference>
<keyword evidence="7" id="KW-0808">Transferase</keyword>
<feature type="compositionally biased region" description="Basic residues" evidence="14">
    <location>
        <begin position="127"/>
        <end position="136"/>
    </location>
</feature>
<keyword evidence="9" id="KW-0677">Repeat</keyword>
<dbReference type="Gene3D" id="1.20.120.1750">
    <property type="match status" value="1"/>
</dbReference>
<dbReference type="FunFam" id="3.30.40.10:FF:000230">
    <property type="entry name" value="RBR-type E3 ubiquitin transferase"/>
    <property type="match status" value="1"/>
</dbReference>
<dbReference type="GO" id="GO:0005737">
    <property type="term" value="C:cytoplasm"/>
    <property type="evidence" value="ECO:0000318"/>
    <property type="project" value="GO_Central"/>
</dbReference>
<evidence type="ECO:0000256" key="12">
    <source>
        <dbReference type="ARBA" id="ARBA00022833"/>
    </source>
</evidence>
<dbReference type="SUPFAM" id="SSF57850">
    <property type="entry name" value="RING/U-box"/>
    <property type="match status" value="3"/>
</dbReference>
<evidence type="ECO:0000256" key="6">
    <source>
        <dbReference type="ARBA" id="ARBA00012251"/>
    </source>
</evidence>
<comment type="cofactor">
    <cofactor evidence="2">
        <name>Zn(2+)</name>
        <dbReference type="ChEBI" id="CHEBI:29105"/>
    </cofactor>
</comment>
<organism evidence="17 18">
    <name type="scientific">Theobroma cacao</name>
    <name type="common">Cacao</name>
    <name type="synonym">Cocoa</name>
    <dbReference type="NCBI Taxonomy" id="3641"/>
    <lineage>
        <taxon>Eukaryota</taxon>
        <taxon>Viridiplantae</taxon>
        <taxon>Streptophyta</taxon>
        <taxon>Embryophyta</taxon>
        <taxon>Tracheophyta</taxon>
        <taxon>Spermatophyta</taxon>
        <taxon>Magnoliopsida</taxon>
        <taxon>eudicotyledons</taxon>
        <taxon>Gunneridae</taxon>
        <taxon>Pentapetalae</taxon>
        <taxon>rosids</taxon>
        <taxon>malvids</taxon>
        <taxon>Malvales</taxon>
        <taxon>Malvaceae</taxon>
        <taxon>Byttnerioideae</taxon>
        <taxon>Theobroma</taxon>
    </lineage>
</organism>
<dbReference type="Gramene" id="EOY30147">
    <property type="protein sequence ID" value="EOY30147"/>
    <property type="gene ID" value="TCM_037456"/>
</dbReference>